<sequence>MDDGSYLIYLKFWHPSLKILYSWEKLALCEIKTHGVKGVASLHVLPSEYGYAEVKRPVDKSTSRT</sequence>
<comment type="caution">
    <text evidence="1">The sequence shown here is derived from an EMBL/GenBank/DDBJ whole genome shotgun (WGS) entry which is preliminary data.</text>
</comment>
<dbReference type="Proteomes" id="UP001164929">
    <property type="component" value="Chromosome 6"/>
</dbReference>
<keyword evidence="2" id="KW-1185">Reference proteome</keyword>
<name>A0AAD6QK68_9ROSI</name>
<proteinExistence type="predicted"/>
<evidence type="ECO:0000313" key="2">
    <source>
        <dbReference type="Proteomes" id="UP001164929"/>
    </source>
</evidence>
<gene>
    <name evidence="1" type="ORF">NC653_015269</name>
</gene>
<evidence type="ECO:0000313" key="1">
    <source>
        <dbReference type="EMBL" id="KAJ6991870.1"/>
    </source>
</evidence>
<accession>A0AAD6QK68</accession>
<dbReference type="AlphaFoldDB" id="A0AAD6QK68"/>
<organism evidence="1 2">
    <name type="scientific">Populus alba x Populus x berolinensis</name>
    <dbReference type="NCBI Taxonomy" id="444605"/>
    <lineage>
        <taxon>Eukaryota</taxon>
        <taxon>Viridiplantae</taxon>
        <taxon>Streptophyta</taxon>
        <taxon>Embryophyta</taxon>
        <taxon>Tracheophyta</taxon>
        <taxon>Spermatophyta</taxon>
        <taxon>Magnoliopsida</taxon>
        <taxon>eudicotyledons</taxon>
        <taxon>Gunneridae</taxon>
        <taxon>Pentapetalae</taxon>
        <taxon>rosids</taxon>
        <taxon>fabids</taxon>
        <taxon>Malpighiales</taxon>
        <taxon>Salicaceae</taxon>
        <taxon>Saliceae</taxon>
        <taxon>Populus</taxon>
    </lineage>
</organism>
<reference evidence="1" key="1">
    <citation type="journal article" date="2023" name="Mol. Ecol. Resour.">
        <title>Chromosome-level genome assembly of a triploid poplar Populus alba 'Berolinensis'.</title>
        <authorList>
            <person name="Chen S."/>
            <person name="Yu Y."/>
            <person name="Wang X."/>
            <person name="Wang S."/>
            <person name="Zhang T."/>
            <person name="Zhou Y."/>
            <person name="He R."/>
            <person name="Meng N."/>
            <person name="Wang Y."/>
            <person name="Liu W."/>
            <person name="Liu Z."/>
            <person name="Liu J."/>
            <person name="Guo Q."/>
            <person name="Huang H."/>
            <person name="Sederoff R.R."/>
            <person name="Wang G."/>
            <person name="Qu G."/>
            <person name="Chen S."/>
        </authorList>
    </citation>
    <scope>NUCLEOTIDE SEQUENCE</scope>
    <source>
        <strain evidence="1">SC-2020</strain>
    </source>
</reference>
<protein>
    <submittedName>
        <fullName evidence="1">Uncharacterized protein</fullName>
    </submittedName>
</protein>
<dbReference type="EMBL" id="JAQIZT010000006">
    <property type="protein sequence ID" value="KAJ6991870.1"/>
    <property type="molecule type" value="Genomic_DNA"/>
</dbReference>